<protein>
    <submittedName>
        <fullName evidence="4">Spermidine/putrescine ABC transporter ATP-binding protein</fullName>
    </submittedName>
</protein>
<dbReference type="InterPro" id="IPR003439">
    <property type="entry name" value="ABC_transporter-like_ATP-bd"/>
</dbReference>
<dbReference type="OrthoDB" id="9785080at2"/>
<comment type="caution">
    <text evidence="4">The sequence shown here is derived from an EMBL/GenBank/DDBJ whole genome shotgun (WGS) entry which is preliminary data.</text>
</comment>
<dbReference type="SMART" id="SM00382">
    <property type="entry name" value="AAA"/>
    <property type="match status" value="1"/>
</dbReference>
<dbReference type="RefSeq" id="WP_109245687.1">
    <property type="nucleotide sequence ID" value="NZ_BFFO01000004.1"/>
</dbReference>
<sequence>MSLSVKIHHQLYPERLDFEAELDQLITGISAPSGAGKTTILNIIAGLTRADQAEISFQGQVWEDRKAFVPAHKRNLAYVMQEVALFPNMNVLDNVAFSRRTKEKASLGEDLNLIEKLAQELSIEAFLHQPIQKLSGGQKQRVALARALYSQPSLLLLDEPFNGLDEATTEQSMALIKGIILEAQIPTLIVSHRKSELEALCDDIISITKKA</sequence>
<evidence type="ECO:0000259" key="3">
    <source>
        <dbReference type="PROSITE" id="PS50893"/>
    </source>
</evidence>
<dbReference type="InterPro" id="IPR050334">
    <property type="entry name" value="Molybdenum_import_ModC"/>
</dbReference>
<dbReference type="SUPFAM" id="SSF52540">
    <property type="entry name" value="P-loop containing nucleoside triphosphate hydrolases"/>
    <property type="match status" value="1"/>
</dbReference>
<evidence type="ECO:0000313" key="5">
    <source>
        <dbReference type="Proteomes" id="UP000245021"/>
    </source>
</evidence>
<name>A0A2R5HF97_9LACT</name>
<evidence type="ECO:0000313" key="4">
    <source>
        <dbReference type="EMBL" id="GBG96714.1"/>
    </source>
</evidence>
<dbReference type="Proteomes" id="UP000245021">
    <property type="component" value="Unassembled WGS sequence"/>
</dbReference>
<keyword evidence="5" id="KW-1185">Reference proteome</keyword>
<keyword evidence="2 4" id="KW-0067">ATP-binding</keyword>
<reference evidence="4 5" key="1">
    <citation type="journal article" date="2018" name="Genome Announc.">
        <title>Draft Genome Sequence of Lactococcus sp. Strain NtB2 (JCM 32569), Isolated from the Gut of the Higher Termite Nasutitermes takasagoensis.</title>
        <authorList>
            <person name="Noda S."/>
            <person name="Aihara C."/>
            <person name="Yuki M."/>
            <person name="Ohkuma M."/>
        </authorList>
    </citation>
    <scope>NUCLEOTIDE SEQUENCE [LARGE SCALE GENOMIC DNA]</scope>
    <source>
        <strain evidence="4 5">NtB2</strain>
    </source>
</reference>
<dbReference type="PROSITE" id="PS50893">
    <property type="entry name" value="ABC_TRANSPORTER_2"/>
    <property type="match status" value="1"/>
</dbReference>
<dbReference type="GO" id="GO:0005524">
    <property type="term" value="F:ATP binding"/>
    <property type="evidence" value="ECO:0007669"/>
    <property type="project" value="UniProtKB-KW"/>
</dbReference>
<dbReference type="PANTHER" id="PTHR43514:SF4">
    <property type="entry name" value="ABC TRANSPORTER I FAMILY MEMBER 10"/>
    <property type="match status" value="1"/>
</dbReference>
<keyword evidence="1" id="KW-0547">Nucleotide-binding</keyword>
<dbReference type="PANTHER" id="PTHR43514">
    <property type="entry name" value="ABC TRANSPORTER I FAMILY MEMBER 10"/>
    <property type="match status" value="1"/>
</dbReference>
<evidence type="ECO:0000256" key="2">
    <source>
        <dbReference type="ARBA" id="ARBA00022840"/>
    </source>
</evidence>
<feature type="domain" description="ABC transporter" evidence="3">
    <location>
        <begin position="5"/>
        <end position="211"/>
    </location>
</feature>
<dbReference type="AlphaFoldDB" id="A0A2R5HF97"/>
<dbReference type="InterPro" id="IPR027417">
    <property type="entry name" value="P-loop_NTPase"/>
</dbReference>
<dbReference type="PROSITE" id="PS00211">
    <property type="entry name" value="ABC_TRANSPORTER_1"/>
    <property type="match status" value="1"/>
</dbReference>
<gene>
    <name evidence="4" type="primary">potA_2</name>
    <name evidence="4" type="ORF">NtB2_00838</name>
</gene>
<proteinExistence type="predicted"/>
<dbReference type="Pfam" id="PF00005">
    <property type="entry name" value="ABC_tran"/>
    <property type="match status" value="1"/>
</dbReference>
<dbReference type="EMBL" id="BFFO01000004">
    <property type="protein sequence ID" value="GBG96714.1"/>
    <property type="molecule type" value="Genomic_DNA"/>
</dbReference>
<dbReference type="InterPro" id="IPR017871">
    <property type="entry name" value="ABC_transporter-like_CS"/>
</dbReference>
<accession>A0A2R5HF97</accession>
<dbReference type="InterPro" id="IPR003593">
    <property type="entry name" value="AAA+_ATPase"/>
</dbReference>
<dbReference type="Gene3D" id="3.40.50.300">
    <property type="entry name" value="P-loop containing nucleotide triphosphate hydrolases"/>
    <property type="match status" value="1"/>
</dbReference>
<evidence type="ECO:0000256" key="1">
    <source>
        <dbReference type="ARBA" id="ARBA00022741"/>
    </source>
</evidence>
<dbReference type="GO" id="GO:0016887">
    <property type="term" value="F:ATP hydrolysis activity"/>
    <property type="evidence" value="ECO:0007669"/>
    <property type="project" value="InterPro"/>
</dbReference>
<organism evidence="4 5">
    <name type="scientific">Lactococcus termiticola</name>
    <dbReference type="NCBI Taxonomy" id="2169526"/>
    <lineage>
        <taxon>Bacteria</taxon>
        <taxon>Bacillati</taxon>
        <taxon>Bacillota</taxon>
        <taxon>Bacilli</taxon>
        <taxon>Lactobacillales</taxon>
        <taxon>Streptococcaceae</taxon>
        <taxon>Lactococcus</taxon>
    </lineage>
</organism>